<evidence type="ECO:0000256" key="11">
    <source>
        <dbReference type="ARBA" id="ARBA00033276"/>
    </source>
</evidence>
<evidence type="ECO:0000256" key="8">
    <source>
        <dbReference type="ARBA" id="ARBA00022932"/>
    </source>
</evidence>
<dbReference type="InterPro" id="IPR022634">
    <property type="entry name" value="DNA_polIII_beta_N"/>
</dbReference>
<evidence type="ECO:0000256" key="6">
    <source>
        <dbReference type="ARBA" id="ARBA00022695"/>
    </source>
</evidence>
<dbReference type="PANTHER" id="PTHR30478:SF0">
    <property type="entry name" value="BETA SLIDING CLAMP"/>
    <property type="match status" value="1"/>
</dbReference>
<dbReference type="SUPFAM" id="SSF55979">
    <property type="entry name" value="DNA clamp"/>
    <property type="match status" value="3"/>
</dbReference>
<comment type="caution">
    <text evidence="14">The sequence shown here is derived from an EMBL/GenBank/DDBJ whole genome shotgun (WGS) entry which is preliminary data.</text>
</comment>
<comment type="subcellular location">
    <subcellularLocation>
        <location evidence="1">Cytoplasm</location>
    </subcellularLocation>
</comment>
<reference evidence="14" key="1">
    <citation type="submission" date="2020-07" db="EMBL/GenBank/DDBJ databases">
        <title>Huge and variable diversity of episymbiotic CPR bacteria and DPANN archaea in groundwater ecosystems.</title>
        <authorList>
            <person name="He C.Y."/>
            <person name="Keren R."/>
            <person name="Whittaker M."/>
            <person name="Farag I.F."/>
            <person name="Doudna J."/>
            <person name="Cate J.H.D."/>
            <person name="Banfield J.F."/>
        </authorList>
    </citation>
    <scope>NUCLEOTIDE SEQUENCE</scope>
    <source>
        <strain evidence="14">NC_groundwater_1586_Pr3_B-0.1um_66_15</strain>
    </source>
</reference>
<dbReference type="PANTHER" id="PTHR30478">
    <property type="entry name" value="DNA POLYMERASE III SUBUNIT BETA"/>
    <property type="match status" value="1"/>
</dbReference>
<dbReference type="Gene3D" id="3.10.150.10">
    <property type="entry name" value="DNA Polymerase III, subunit A, domain 2"/>
    <property type="match status" value="1"/>
</dbReference>
<evidence type="ECO:0000313" key="14">
    <source>
        <dbReference type="EMBL" id="MBI4921878.1"/>
    </source>
</evidence>
<keyword evidence="8" id="KW-0239">DNA-directed DNA polymerase</keyword>
<evidence type="ECO:0000256" key="4">
    <source>
        <dbReference type="ARBA" id="ARBA00022490"/>
    </source>
</evidence>
<dbReference type="GO" id="GO:0003887">
    <property type="term" value="F:DNA-directed DNA polymerase activity"/>
    <property type="evidence" value="ECO:0007669"/>
    <property type="project" value="UniProtKB-KW"/>
</dbReference>
<name>A0A933NYM4_9HYPH</name>
<dbReference type="CDD" id="cd00140">
    <property type="entry name" value="beta_clamp"/>
    <property type="match status" value="1"/>
</dbReference>
<dbReference type="InterPro" id="IPR001001">
    <property type="entry name" value="DNA_polIII_beta"/>
</dbReference>
<dbReference type="GO" id="GO:0003677">
    <property type="term" value="F:DNA binding"/>
    <property type="evidence" value="ECO:0007669"/>
    <property type="project" value="UniProtKB-KW"/>
</dbReference>
<evidence type="ECO:0000259" key="12">
    <source>
        <dbReference type="Pfam" id="PF00712"/>
    </source>
</evidence>
<evidence type="ECO:0000256" key="10">
    <source>
        <dbReference type="ARBA" id="ARBA00030988"/>
    </source>
</evidence>
<gene>
    <name evidence="14" type="ORF">HY834_09025</name>
</gene>
<evidence type="ECO:0000256" key="7">
    <source>
        <dbReference type="ARBA" id="ARBA00022705"/>
    </source>
</evidence>
<proteinExistence type="inferred from homology"/>
<dbReference type="GO" id="GO:0009360">
    <property type="term" value="C:DNA polymerase III complex"/>
    <property type="evidence" value="ECO:0007669"/>
    <property type="project" value="InterPro"/>
</dbReference>
<dbReference type="SMART" id="SM00480">
    <property type="entry name" value="POL3Bc"/>
    <property type="match status" value="1"/>
</dbReference>
<dbReference type="GO" id="GO:0006271">
    <property type="term" value="P:DNA strand elongation involved in DNA replication"/>
    <property type="evidence" value="ECO:0007669"/>
    <property type="project" value="TreeGrafter"/>
</dbReference>
<organism evidence="14 15">
    <name type="scientific">Devosia nanyangense</name>
    <dbReference type="NCBI Taxonomy" id="1228055"/>
    <lineage>
        <taxon>Bacteria</taxon>
        <taxon>Pseudomonadati</taxon>
        <taxon>Pseudomonadota</taxon>
        <taxon>Alphaproteobacteria</taxon>
        <taxon>Hyphomicrobiales</taxon>
        <taxon>Devosiaceae</taxon>
        <taxon>Devosia</taxon>
    </lineage>
</organism>
<dbReference type="InterPro" id="IPR022637">
    <property type="entry name" value="DNA_polIII_beta_cen"/>
</dbReference>
<keyword evidence="4" id="KW-0963">Cytoplasm</keyword>
<keyword evidence="7" id="KW-0235">DNA replication</keyword>
<dbReference type="EMBL" id="JACRAF010000025">
    <property type="protein sequence ID" value="MBI4921878.1"/>
    <property type="molecule type" value="Genomic_DNA"/>
</dbReference>
<dbReference type="AlphaFoldDB" id="A0A933NYM4"/>
<feature type="domain" description="DNA polymerase III beta sliding clamp central" evidence="13">
    <location>
        <begin position="138"/>
        <end position="248"/>
    </location>
</feature>
<evidence type="ECO:0000259" key="13">
    <source>
        <dbReference type="Pfam" id="PF02767"/>
    </source>
</evidence>
<keyword evidence="9" id="KW-0238">DNA-binding</keyword>
<evidence type="ECO:0000256" key="3">
    <source>
        <dbReference type="ARBA" id="ARBA00021035"/>
    </source>
</evidence>
<evidence type="ECO:0000256" key="5">
    <source>
        <dbReference type="ARBA" id="ARBA00022679"/>
    </source>
</evidence>
<evidence type="ECO:0000256" key="9">
    <source>
        <dbReference type="ARBA" id="ARBA00023125"/>
    </source>
</evidence>
<evidence type="ECO:0000256" key="2">
    <source>
        <dbReference type="ARBA" id="ARBA00010752"/>
    </source>
</evidence>
<feature type="domain" description="DNA polymerase III beta sliding clamp N-terminal" evidence="12">
    <location>
        <begin position="9"/>
        <end position="124"/>
    </location>
</feature>
<dbReference type="Gene3D" id="3.70.10.10">
    <property type="match status" value="1"/>
</dbReference>
<sequence length="389" mass="41077">MSKTRHDFVTIDSAVLRTALKLVTKVTEKRNTYPVLGMVQFRVARGKLTLLATDLDIVLSLPVETTEGAGTWATCLNPWTLERIAKANAGELSFAPGETAARVGTSAGAFDLEAIDAASFPEMPGAPGAVLERFAGGALTRLIGKVGWCVSTEETRYYLNGVAWQAGPFGRRFAATDGHRLAICTYSKSGARKTIVTRVIPNKTVLLLRTIAAGDADVRAVVRADGKVDPLKIEIEAGGIVVRTKLVELPEPGDGRPGGYPNVDAVIPMAERWMAAFALDSAELSAALASVSAVRRKKDGFGAVKFSGEPGKPVNLTVTDPDGGSARAMLSALWPKGGASFGVNAHYLRDLVGNCAGIATFHQVGAGDPITVLDADATMTRVLMPMMRV</sequence>
<accession>A0A933NYM4</accession>
<dbReference type="Pfam" id="PF00712">
    <property type="entry name" value="DNA_pol3_beta"/>
    <property type="match status" value="1"/>
</dbReference>
<evidence type="ECO:0000256" key="1">
    <source>
        <dbReference type="ARBA" id="ARBA00004496"/>
    </source>
</evidence>
<keyword evidence="6" id="KW-0548">Nucleotidyltransferase</keyword>
<comment type="similarity">
    <text evidence="2">Belongs to the beta sliding clamp family.</text>
</comment>
<dbReference type="Pfam" id="PF02767">
    <property type="entry name" value="DNA_pol3_beta_2"/>
    <property type="match status" value="1"/>
</dbReference>
<keyword evidence="5" id="KW-0808">Transferase</keyword>
<dbReference type="GO" id="GO:0005737">
    <property type="term" value="C:cytoplasm"/>
    <property type="evidence" value="ECO:0007669"/>
    <property type="project" value="UniProtKB-SubCell"/>
</dbReference>
<dbReference type="InterPro" id="IPR046938">
    <property type="entry name" value="DNA_clamp_sf"/>
</dbReference>
<protein>
    <recommendedName>
        <fullName evidence="3">Beta sliding clamp</fullName>
    </recommendedName>
    <alternativeName>
        <fullName evidence="11">Beta-clamp processivity factor</fullName>
    </alternativeName>
    <alternativeName>
        <fullName evidence="10">DNA polymerase III beta sliding clamp subunit</fullName>
    </alternativeName>
</protein>
<dbReference type="GO" id="GO:0008408">
    <property type="term" value="F:3'-5' exonuclease activity"/>
    <property type="evidence" value="ECO:0007669"/>
    <property type="project" value="InterPro"/>
</dbReference>
<dbReference type="Proteomes" id="UP000782610">
    <property type="component" value="Unassembled WGS sequence"/>
</dbReference>
<evidence type="ECO:0000313" key="15">
    <source>
        <dbReference type="Proteomes" id="UP000782610"/>
    </source>
</evidence>